<dbReference type="GO" id="GO:0015074">
    <property type="term" value="P:DNA integration"/>
    <property type="evidence" value="ECO:0007669"/>
    <property type="project" value="InterPro"/>
</dbReference>
<dbReference type="AlphaFoldDB" id="A0A8S4GFR1"/>
<dbReference type="PANTHER" id="PTHR47331">
    <property type="entry name" value="PHD-TYPE DOMAIN-CONTAINING PROTEIN"/>
    <property type="match status" value="1"/>
</dbReference>
<dbReference type="InterPro" id="IPR012337">
    <property type="entry name" value="RNaseH-like_sf"/>
</dbReference>
<dbReference type="Pfam" id="PF18701">
    <property type="entry name" value="DUF5641"/>
    <property type="match status" value="1"/>
</dbReference>
<name>A0A8S4GFR1_PLUXY</name>
<dbReference type="Proteomes" id="UP000653454">
    <property type="component" value="Unassembled WGS sequence"/>
</dbReference>
<feature type="domain" description="Integrase catalytic" evidence="1">
    <location>
        <begin position="203"/>
        <end position="390"/>
    </location>
</feature>
<comment type="caution">
    <text evidence="2">The sequence shown here is derived from an EMBL/GenBank/DDBJ whole genome shotgun (WGS) entry which is preliminary data.</text>
</comment>
<gene>
    <name evidence="2" type="ORF">PLXY2_LOCUS16024</name>
</gene>
<dbReference type="PROSITE" id="PS50994">
    <property type="entry name" value="INTEGRASE"/>
    <property type="match status" value="1"/>
</dbReference>
<evidence type="ECO:0000259" key="1">
    <source>
        <dbReference type="PROSITE" id="PS50994"/>
    </source>
</evidence>
<dbReference type="CDD" id="cd00303">
    <property type="entry name" value="retropepsin_like"/>
    <property type="match status" value="1"/>
</dbReference>
<evidence type="ECO:0000313" key="2">
    <source>
        <dbReference type="EMBL" id="CAG9137772.1"/>
    </source>
</evidence>
<dbReference type="SUPFAM" id="SSF53098">
    <property type="entry name" value="Ribonuclease H-like"/>
    <property type="match status" value="1"/>
</dbReference>
<dbReference type="EMBL" id="CAJHNJ030000408">
    <property type="protein sequence ID" value="CAG9137772.1"/>
    <property type="molecule type" value="Genomic_DNA"/>
</dbReference>
<dbReference type="InterPro" id="IPR036397">
    <property type="entry name" value="RNaseH_sf"/>
</dbReference>
<accession>A0A8S4GFR1</accession>
<keyword evidence="3" id="KW-1185">Reference proteome</keyword>
<organism evidence="2 3">
    <name type="scientific">Plutella xylostella</name>
    <name type="common">Diamondback moth</name>
    <name type="synonym">Plutella maculipennis</name>
    <dbReference type="NCBI Taxonomy" id="51655"/>
    <lineage>
        <taxon>Eukaryota</taxon>
        <taxon>Metazoa</taxon>
        <taxon>Ecdysozoa</taxon>
        <taxon>Arthropoda</taxon>
        <taxon>Hexapoda</taxon>
        <taxon>Insecta</taxon>
        <taxon>Pterygota</taxon>
        <taxon>Neoptera</taxon>
        <taxon>Endopterygota</taxon>
        <taxon>Lepidoptera</taxon>
        <taxon>Glossata</taxon>
        <taxon>Ditrysia</taxon>
        <taxon>Yponomeutoidea</taxon>
        <taxon>Plutellidae</taxon>
        <taxon>Plutella</taxon>
    </lineage>
</organism>
<reference evidence="2" key="1">
    <citation type="submission" date="2020-11" db="EMBL/GenBank/DDBJ databases">
        <authorList>
            <person name="Whiteford S."/>
        </authorList>
    </citation>
    <scope>NUCLEOTIDE SEQUENCE</scope>
</reference>
<proteinExistence type="predicted"/>
<protein>
    <submittedName>
        <fullName evidence="2">(diamondback moth) hypothetical protein</fullName>
    </submittedName>
</protein>
<dbReference type="InterPro" id="IPR040676">
    <property type="entry name" value="DUF5641"/>
</dbReference>
<evidence type="ECO:0000313" key="3">
    <source>
        <dbReference type="Proteomes" id="UP000653454"/>
    </source>
</evidence>
<dbReference type="Gene3D" id="2.40.70.10">
    <property type="entry name" value="Acid Proteases"/>
    <property type="match status" value="1"/>
</dbReference>
<dbReference type="Gene3D" id="3.30.420.10">
    <property type="entry name" value="Ribonuclease H-like superfamily/Ribonuclease H"/>
    <property type="match status" value="1"/>
</dbReference>
<dbReference type="PANTHER" id="PTHR47331:SF1">
    <property type="entry name" value="GAG-LIKE PROTEIN"/>
    <property type="match status" value="1"/>
</dbReference>
<sequence length="508" mass="56966">MAEQDKMKRLKKNKASMKSKLTQFEIFLTLASSYGALSDQHYSELQLRLSKIENLYQDFDQLQGELEELCDPPEEQYADRQLFEDQYYRLVSTARQLVTSHDASINHGQSGSATSSNPALVKVLDKKGNQHDARLLLDNGSTANFISQDLCSKLGLSSRATHSTVSGICNQSCKSSQSCKLAIYSSYSDYQVELECLVIPQITKALPSVLINVDSIPIPTGIQLADPTFNIPSAIDILVGAEIFWNVICNNSINLGKRQPLLYETKFGCRRGKCRSITSDNATTFVGACNELHKLVTESSIGTELADEGIKFIFTPPYSPHMNGIAEAAVRSTKYHLKRILNLTHFTYEEMSTCLTQIEAILNSRPITPISTDPQDFCALTPAHFLIGRTLTSIPCQQIAETTNLSLLQRHKRVELIKQHFWTRFTNDYISTLQQKTKWHSGSNDLKENSLVLIKEKMSPPLLWSLGRILKVYPGVDGINRVAEIKTKKGTIRRGWNNICLLPLEDNL</sequence>
<dbReference type="InterPro" id="IPR001584">
    <property type="entry name" value="Integrase_cat-core"/>
</dbReference>
<dbReference type="InterPro" id="IPR021109">
    <property type="entry name" value="Peptidase_aspartic_dom_sf"/>
</dbReference>
<dbReference type="GO" id="GO:0003676">
    <property type="term" value="F:nucleic acid binding"/>
    <property type="evidence" value="ECO:0007669"/>
    <property type="project" value="InterPro"/>
</dbReference>